<name>A0A8J7IG33_9RHOB</name>
<evidence type="ECO:0000313" key="3">
    <source>
        <dbReference type="EMBL" id="MBI1495462.1"/>
    </source>
</evidence>
<evidence type="ECO:0000256" key="2">
    <source>
        <dbReference type="ARBA" id="ARBA00023002"/>
    </source>
</evidence>
<dbReference type="PRINTS" id="PR00081">
    <property type="entry name" value="GDHRDH"/>
</dbReference>
<sequence>MKRVLITAGGSGIGLAMAQAFDADDYEIHVTDVNEAALNALPSHFKGHLADASAEEDMKAVFKKITQAGGLDALCANAGIAGPTAAIEDVALADWQTCVSVNLEGAFLAAKYAAPLMKTAGRGSIVITSSTAGQYGYPFRAPYAAAKWAMIGLMKTLAMELGPYGIRANAICPGAVEGPRMEGVLEREASAKGMTRDEVYAGYAVGTSMRSFVEASDIADMAVFLSSDKARLVSGQVIAVDGHTENPDPKI</sequence>
<dbReference type="CDD" id="cd05233">
    <property type="entry name" value="SDR_c"/>
    <property type="match status" value="1"/>
</dbReference>
<proteinExistence type="inferred from homology"/>
<dbReference type="PANTHER" id="PTHR43477:SF1">
    <property type="entry name" value="DIHYDROANTICAPSIN 7-DEHYDROGENASE"/>
    <property type="match status" value="1"/>
</dbReference>
<dbReference type="Pfam" id="PF13561">
    <property type="entry name" value="adh_short_C2"/>
    <property type="match status" value="1"/>
</dbReference>
<dbReference type="FunFam" id="3.40.50.720:FF:000084">
    <property type="entry name" value="Short-chain dehydrogenase reductase"/>
    <property type="match status" value="1"/>
</dbReference>
<dbReference type="RefSeq" id="WP_228850165.1">
    <property type="nucleotide sequence ID" value="NZ_JADCKQ010000021.1"/>
</dbReference>
<dbReference type="InterPro" id="IPR036291">
    <property type="entry name" value="NAD(P)-bd_dom_sf"/>
</dbReference>
<dbReference type="Proteomes" id="UP000640583">
    <property type="component" value="Unassembled WGS sequence"/>
</dbReference>
<keyword evidence="4" id="KW-1185">Reference proteome</keyword>
<accession>A0A8J7IG33</accession>
<dbReference type="PROSITE" id="PS00061">
    <property type="entry name" value="ADH_SHORT"/>
    <property type="match status" value="1"/>
</dbReference>
<dbReference type="Gene3D" id="3.40.50.720">
    <property type="entry name" value="NAD(P)-binding Rossmann-like Domain"/>
    <property type="match status" value="1"/>
</dbReference>
<comment type="caution">
    <text evidence="3">The sequence shown here is derived from an EMBL/GenBank/DDBJ whole genome shotgun (WGS) entry which is preliminary data.</text>
</comment>
<dbReference type="SUPFAM" id="SSF51735">
    <property type="entry name" value="NAD(P)-binding Rossmann-fold domains"/>
    <property type="match status" value="1"/>
</dbReference>
<protein>
    <submittedName>
        <fullName evidence="3">SDR family oxidoreductase</fullName>
    </submittedName>
</protein>
<dbReference type="InterPro" id="IPR051122">
    <property type="entry name" value="SDR_DHRS6-like"/>
</dbReference>
<gene>
    <name evidence="3" type="ORF">H1D41_17640</name>
</gene>
<evidence type="ECO:0000313" key="4">
    <source>
        <dbReference type="Proteomes" id="UP000640583"/>
    </source>
</evidence>
<dbReference type="GO" id="GO:0016491">
    <property type="term" value="F:oxidoreductase activity"/>
    <property type="evidence" value="ECO:0007669"/>
    <property type="project" value="UniProtKB-KW"/>
</dbReference>
<dbReference type="InterPro" id="IPR020904">
    <property type="entry name" value="Sc_DH/Rdtase_CS"/>
</dbReference>
<evidence type="ECO:0000256" key="1">
    <source>
        <dbReference type="ARBA" id="ARBA00006484"/>
    </source>
</evidence>
<comment type="similarity">
    <text evidence="1">Belongs to the short-chain dehydrogenases/reductases (SDR) family.</text>
</comment>
<dbReference type="PANTHER" id="PTHR43477">
    <property type="entry name" value="DIHYDROANTICAPSIN 7-DEHYDROGENASE"/>
    <property type="match status" value="1"/>
</dbReference>
<dbReference type="EMBL" id="JADCKQ010000021">
    <property type="protein sequence ID" value="MBI1495462.1"/>
    <property type="molecule type" value="Genomic_DNA"/>
</dbReference>
<dbReference type="AlphaFoldDB" id="A0A8J7IG33"/>
<keyword evidence="2" id="KW-0560">Oxidoreductase</keyword>
<organism evidence="3 4">
    <name type="scientific">Halocynthiibacter styelae</name>
    <dbReference type="NCBI Taxonomy" id="2761955"/>
    <lineage>
        <taxon>Bacteria</taxon>
        <taxon>Pseudomonadati</taxon>
        <taxon>Pseudomonadota</taxon>
        <taxon>Alphaproteobacteria</taxon>
        <taxon>Rhodobacterales</taxon>
        <taxon>Paracoccaceae</taxon>
        <taxon>Halocynthiibacter</taxon>
    </lineage>
</organism>
<dbReference type="InterPro" id="IPR002347">
    <property type="entry name" value="SDR_fam"/>
</dbReference>
<reference evidence="3" key="1">
    <citation type="submission" date="2020-10" db="EMBL/GenBank/DDBJ databases">
        <title>Paenihalocynthiibacter styelae gen. nov., sp. nov., isolated from stalked sea squirt Styela clava.</title>
        <authorList>
            <person name="Kim Y.-O."/>
            <person name="Yoon J.-H."/>
        </authorList>
    </citation>
    <scope>NUCLEOTIDE SEQUENCE</scope>
    <source>
        <strain evidence="3">MYP1-1</strain>
    </source>
</reference>
<dbReference type="PRINTS" id="PR00080">
    <property type="entry name" value="SDRFAMILY"/>
</dbReference>